<evidence type="ECO:0000313" key="3">
    <source>
        <dbReference type="Proteomes" id="UP000761534"/>
    </source>
</evidence>
<keyword evidence="1" id="KW-1133">Transmembrane helix</keyword>
<dbReference type="AlphaFoldDB" id="A0A642V8P6"/>
<dbReference type="VEuPathDB" id="FungiDB:TRICI_001730"/>
<evidence type="ECO:0000313" key="2">
    <source>
        <dbReference type="EMBL" id="KAA8916079.1"/>
    </source>
</evidence>
<accession>A0A642V8P6</accession>
<protein>
    <submittedName>
        <fullName evidence="2">Uncharacterized protein</fullName>
    </submittedName>
</protein>
<feature type="transmembrane region" description="Helical" evidence="1">
    <location>
        <begin position="114"/>
        <end position="137"/>
    </location>
</feature>
<keyword evidence="3" id="KW-1185">Reference proteome</keyword>
<sequence length="147" mass="16271">MTNAIGCREKELFQFYQEHFHQLNNLKSIVHLSRSYLNQKHNNLEAALDVLQLWCNCILNLVNASKPYSPSSSSSSSLSSLSDDAHNRNVSFESTVCNHVALLLNDSDTSLSNALYIVIEGYLVAGCICYVSIVNFYPAKTGPGARP</sequence>
<evidence type="ECO:0000256" key="1">
    <source>
        <dbReference type="SAM" id="Phobius"/>
    </source>
</evidence>
<keyword evidence="1" id="KW-0812">Transmembrane</keyword>
<gene>
    <name evidence="2" type="ORF">TRICI_001730</name>
</gene>
<dbReference type="Proteomes" id="UP000761534">
    <property type="component" value="Unassembled WGS sequence"/>
</dbReference>
<dbReference type="EMBL" id="SWFS01000123">
    <property type="protein sequence ID" value="KAA8916079.1"/>
    <property type="molecule type" value="Genomic_DNA"/>
</dbReference>
<organism evidence="2 3">
    <name type="scientific">Trichomonascus ciferrii</name>
    <dbReference type="NCBI Taxonomy" id="44093"/>
    <lineage>
        <taxon>Eukaryota</taxon>
        <taxon>Fungi</taxon>
        <taxon>Dikarya</taxon>
        <taxon>Ascomycota</taxon>
        <taxon>Saccharomycotina</taxon>
        <taxon>Dipodascomycetes</taxon>
        <taxon>Dipodascales</taxon>
        <taxon>Trichomonascaceae</taxon>
        <taxon>Trichomonascus</taxon>
        <taxon>Trichomonascus ciferrii complex</taxon>
    </lineage>
</organism>
<name>A0A642V8P6_9ASCO</name>
<reference evidence="2" key="1">
    <citation type="journal article" date="2019" name="G3 (Bethesda)">
        <title>Genome Assemblies of Two Rare Opportunistic Yeast Pathogens: Diutina rugosa (syn. Candida rugosa) and Trichomonascus ciferrii (syn. Candida ciferrii).</title>
        <authorList>
            <person name="Mixao V."/>
            <person name="Saus E."/>
            <person name="Hansen A.P."/>
            <person name="Lass-Florl C."/>
            <person name="Gabaldon T."/>
        </authorList>
    </citation>
    <scope>NUCLEOTIDE SEQUENCE</scope>
    <source>
        <strain evidence="2">CBS 4856</strain>
    </source>
</reference>
<proteinExistence type="predicted"/>
<keyword evidence="1" id="KW-0472">Membrane</keyword>
<comment type="caution">
    <text evidence="2">The sequence shown here is derived from an EMBL/GenBank/DDBJ whole genome shotgun (WGS) entry which is preliminary data.</text>
</comment>